<accession>A0ABQ7P024</accession>
<dbReference type="PROSITE" id="PS51203">
    <property type="entry name" value="CS"/>
    <property type="match status" value="1"/>
</dbReference>
<dbReference type="InterPro" id="IPR008978">
    <property type="entry name" value="HSP20-like_chaperone"/>
</dbReference>
<dbReference type="EMBL" id="JADBGQ010000001">
    <property type="protein sequence ID" value="KAG5416446.1"/>
    <property type="molecule type" value="Genomic_DNA"/>
</dbReference>
<protein>
    <recommendedName>
        <fullName evidence="2">Co-chaperone protein p23</fullName>
    </recommendedName>
</protein>
<name>A0ABQ7P024_BRACM</name>
<organism evidence="6 7">
    <name type="scientific">Brassica rapa subsp. trilocularis</name>
    <dbReference type="NCBI Taxonomy" id="1813537"/>
    <lineage>
        <taxon>Eukaryota</taxon>
        <taxon>Viridiplantae</taxon>
        <taxon>Streptophyta</taxon>
        <taxon>Embryophyta</taxon>
        <taxon>Tracheophyta</taxon>
        <taxon>Spermatophyta</taxon>
        <taxon>Magnoliopsida</taxon>
        <taxon>eudicotyledons</taxon>
        <taxon>Gunneridae</taxon>
        <taxon>Pentapetalae</taxon>
        <taxon>rosids</taxon>
        <taxon>malvids</taxon>
        <taxon>Brassicales</taxon>
        <taxon>Brassicaceae</taxon>
        <taxon>Brassiceae</taxon>
        <taxon>Brassica</taxon>
    </lineage>
</organism>
<comment type="caution">
    <text evidence="6">The sequence shown here is derived from an EMBL/GenBank/DDBJ whole genome shotgun (WGS) entry which is preliminary data.</text>
</comment>
<dbReference type="Gene3D" id="6.10.140.350">
    <property type="match status" value="1"/>
</dbReference>
<comment type="similarity">
    <text evidence="1 2">Belongs to the p23/wos2 family.</text>
</comment>
<feature type="region of interest" description="Disordered" evidence="3">
    <location>
        <begin position="133"/>
        <end position="165"/>
    </location>
</feature>
<dbReference type="CDD" id="cd06465">
    <property type="entry name" value="p23_hB-ind1_like"/>
    <property type="match status" value="1"/>
</dbReference>
<dbReference type="PANTHER" id="PTHR22932:SF1">
    <property type="entry name" value="CO-CHAPERONE PROTEIN DAF-41"/>
    <property type="match status" value="1"/>
</dbReference>
<reference evidence="6 7" key="1">
    <citation type="submission" date="2021-03" db="EMBL/GenBank/DDBJ databases">
        <authorList>
            <person name="King G.J."/>
            <person name="Bancroft I."/>
            <person name="Baten A."/>
            <person name="Bloomfield J."/>
            <person name="Borpatragohain P."/>
            <person name="He Z."/>
            <person name="Irish N."/>
            <person name="Irwin J."/>
            <person name="Liu K."/>
            <person name="Mauleon R.P."/>
            <person name="Moore J."/>
            <person name="Morris R."/>
            <person name="Ostergaard L."/>
            <person name="Wang B."/>
            <person name="Wells R."/>
        </authorList>
    </citation>
    <scope>NUCLEOTIDE SEQUENCE [LARGE SCALE GENOMIC DNA]</scope>
    <source>
        <strain evidence="6">R-o-18</strain>
        <tissue evidence="6">Leaf</tissue>
    </source>
</reference>
<dbReference type="InterPro" id="IPR045250">
    <property type="entry name" value="p23-like"/>
</dbReference>
<comment type="function">
    <text evidence="2">Acts as a co-chaperone for HSP90.</text>
</comment>
<dbReference type="PANTHER" id="PTHR22932">
    <property type="entry name" value="TELOMERASE-BINDING PROTEIN P23 HSP90 CO-CHAPERONE"/>
    <property type="match status" value="1"/>
</dbReference>
<evidence type="ECO:0000256" key="2">
    <source>
        <dbReference type="RuleBase" id="RU369032"/>
    </source>
</evidence>
<feature type="compositionally biased region" description="Acidic residues" evidence="3">
    <location>
        <begin position="133"/>
        <end position="157"/>
    </location>
</feature>
<feature type="non-terminal residue" evidence="6">
    <location>
        <position position="1"/>
    </location>
</feature>
<evidence type="ECO:0000313" key="5">
    <source>
        <dbReference type="EMBL" id="KAG5416296.1"/>
    </source>
</evidence>
<gene>
    <name evidence="6" type="primary">A01p056460.1_BraROA</name>
    <name evidence="5" type="synonym">A01g510990.1_BraROA</name>
    <name evidence="5" type="ORF">IGI04_003863</name>
    <name evidence="6" type="ORF">IGI04_004013</name>
</gene>
<proteinExistence type="inferred from homology"/>
<evidence type="ECO:0000256" key="3">
    <source>
        <dbReference type="SAM" id="MobiDB-lite"/>
    </source>
</evidence>
<dbReference type="Proteomes" id="UP000823674">
    <property type="component" value="Chromosome A01"/>
</dbReference>
<keyword evidence="7" id="KW-1185">Reference proteome</keyword>
<dbReference type="SUPFAM" id="SSF49764">
    <property type="entry name" value="HSP20-like chaperones"/>
    <property type="match status" value="1"/>
</dbReference>
<evidence type="ECO:0000256" key="1">
    <source>
        <dbReference type="ARBA" id="ARBA00025733"/>
    </source>
</evidence>
<keyword evidence="2" id="KW-0963">Cytoplasm</keyword>
<dbReference type="Gene3D" id="2.60.40.790">
    <property type="match status" value="1"/>
</dbReference>
<dbReference type="Pfam" id="PF04969">
    <property type="entry name" value="CS"/>
    <property type="match status" value="1"/>
</dbReference>
<comment type="subcellular location">
    <subcellularLocation>
        <location evidence="2">Cytoplasm</location>
    </subcellularLocation>
    <subcellularLocation>
        <location evidence="2">Nucleus</location>
    </subcellularLocation>
</comment>
<dbReference type="InterPro" id="IPR007052">
    <property type="entry name" value="CS_dom"/>
</dbReference>
<evidence type="ECO:0000313" key="7">
    <source>
        <dbReference type="Proteomes" id="UP000823674"/>
    </source>
</evidence>
<sequence>IKNTEVLIVLAHFDWSVYYPKRLVESTLCLCLLRLSLIDALTSAVYSSDHHNPEVIWAQRSDKVYLTVALPDAKDISVKCEPQGLFTFSALGAQGKLFEFSLELYGKVVPEERYKLEPYIKVDWNKWCDEDEEVNSETASDDESAFVDEDCESSDDDGLLKFQQP</sequence>
<feature type="domain" description="CS" evidence="4">
    <location>
        <begin position="50"/>
        <end position="138"/>
    </location>
</feature>
<dbReference type="EMBL" id="JADBGQ010000001">
    <property type="protein sequence ID" value="KAG5416296.1"/>
    <property type="molecule type" value="Genomic_DNA"/>
</dbReference>
<evidence type="ECO:0000313" key="6">
    <source>
        <dbReference type="EMBL" id="KAG5416446.1"/>
    </source>
</evidence>
<keyword evidence="2" id="KW-0143">Chaperone</keyword>
<keyword evidence="2" id="KW-0539">Nucleus</keyword>
<comment type="subunit">
    <text evidence="2">Interacts with HSP90 in an ATP-dependent manner.</text>
</comment>
<evidence type="ECO:0000259" key="4">
    <source>
        <dbReference type="PROSITE" id="PS51203"/>
    </source>
</evidence>